<dbReference type="Proteomes" id="UP000532010">
    <property type="component" value="Unassembled WGS sequence"/>
</dbReference>
<dbReference type="InterPro" id="IPR003959">
    <property type="entry name" value="ATPase_AAA_core"/>
</dbReference>
<dbReference type="CDD" id="cd19481">
    <property type="entry name" value="RecA-like_protease"/>
    <property type="match status" value="1"/>
</dbReference>
<keyword evidence="4" id="KW-1185">Reference proteome</keyword>
<dbReference type="SMART" id="SM00382">
    <property type="entry name" value="AAA"/>
    <property type="match status" value="1"/>
</dbReference>
<dbReference type="Pfam" id="PF00004">
    <property type="entry name" value="AAA"/>
    <property type="match status" value="1"/>
</dbReference>
<keyword evidence="3" id="KW-0645">Protease</keyword>
<keyword evidence="3" id="KW-0378">Hydrolase</keyword>
<reference evidence="3 4" key="1">
    <citation type="submission" date="2020-08" db="EMBL/GenBank/DDBJ databases">
        <title>The Agave Microbiome: Exploring the role of microbial communities in plant adaptations to desert environments.</title>
        <authorList>
            <person name="Partida-Martinez L.P."/>
        </authorList>
    </citation>
    <scope>NUCLEOTIDE SEQUENCE [LARGE SCALE GENOMIC DNA]</scope>
    <source>
        <strain evidence="3 4">AT3.9</strain>
    </source>
</reference>
<dbReference type="InterPro" id="IPR000642">
    <property type="entry name" value="Peptidase_M41"/>
</dbReference>
<evidence type="ECO:0000313" key="3">
    <source>
        <dbReference type="EMBL" id="MBB3020404.1"/>
    </source>
</evidence>
<comment type="caution">
    <text evidence="3">The sequence shown here is derived from an EMBL/GenBank/DDBJ whole genome shotgun (WGS) entry which is preliminary data.</text>
</comment>
<evidence type="ECO:0000256" key="1">
    <source>
        <dbReference type="RuleBase" id="RU003651"/>
    </source>
</evidence>
<dbReference type="GO" id="GO:0005886">
    <property type="term" value="C:plasma membrane"/>
    <property type="evidence" value="ECO:0007669"/>
    <property type="project" value="TreeGrafter"/>
</dbReference>
<dbReference type="PRINTS" id="PR00830">
    <property type="entry name" value="ENDOLAPTASE"/>
</dbReference>
<dbReference type="PANTHER" id="PTHR23076">
    <property type="entry name" value="METALLOPROTEASE M41 FTSH"/>
    <property type="match status" value="1"/>
</dbReference>
<keyword evidence="1" id="KW-0547">Nucleotide-binding</keyword>
<dbReference type="SUPFAM" id="SSF140990">
    <property type="entry name" value="FtsH protease domain-like"/>
    <property type="match status" value="1"/>
</dbReference>
<dbReference type="GO" id="GO:0030163">
    <property type="term" value="P:protein catabolic process"/>
    <property type="evidence" value="ECO:0007669"/>
    <property type="project" value="TreeGrafter"/>
</dbReference>
<name>A0A7W4YYJ8_9HYPH</name>
<dbReference type="GO" id="GO:0006508">
    <property type="term" value="P:proteolysis"/>
    <property type="evidence" value="ECO:0007669"/>
    <property type="project" value="UniProtKB-KW"/>
</dbReference>
<dbReference type="InterPro" id="IPR003960">
    <property type="entry name" value="ATPase_AAA_CS"/>
</dbReference>
<dbReference type="Gene3D" id="3.40.50.300">
    <property type="entry name" value="P-loop containing nucleotide triphosphate hydrolases"/>
    <property type="match status" value="1"/>
</dbReference>
<keyword evidence="1" id="KW-0067">ATP-binding</keyword>
<dbReference type="InterPro" id="IPR037219">
    <property type="entry name" value="Peptidase_M41-like"/>
</dbReference>
<evidence type="ECO:0000259" key="2">
    <source>
        <dbReference type="SMART" id="SM00382"/>
    </source>
</evidence>
<feature type="domain" description="AAA+ ATPase" evidence="2">
    <location>
        <begin position="253"/>
        <end position="397"/>
    </location>
</feature>
<dbReference type="GO" id="GO:0016887">
    <property type="term" value="F:ATP hydrolysis activity"/>
    <property type="evidence" value="ECO:0007669"/>
    <property type="project" value="InterPro"/>
</dbReference>
<dbReference type="InterPro" id="IPR003593">
    <property type="entry name" value="AAA+_ATPase"/>
</dbReference>
<dbReference type="AlphaFoldDB" id="A0A7W4YYJ8"/>
<dbReference type="Gene3D" id="1.20.58.760">
    <property type="entry name" value="Peptidase M41"/>
    <property type="match status" value="1"/>
</dbReference>
<evidence type="ECO:0000313" key="4">
    <source>
        <dbReference type="Proteomes" id="UP000532010"/>
    </source>
</evidence>
<sequence length="667" mass="70590">MANTDDIDVTLDDLLVPAEDEAATEPAEPAAAPFTPAAQTLARFALEAALDRRTRRRFTAAPALAAVISVPTPAWVEPTYLAARTLASWDGVAIRTGTDRVHHQPAKGNDHAMDHLSRSGRFLGIAPDPRRHLPSALIGAADLQITIPHPSPAVLRRVIRAATGSAPRRVPPDLGLGLDYPDICSAVRIRTTPASCVRRLQAAARARTMVDATVAEAPALSALHGFGEAMTWAEALVQDLEAWRRGALDFSAIDRACVWAGPPGTGKTTLARSIAGTTGMPLVSTSVGTWFSQGTGYLDVTIREWEKALAAAAALSRPALLFIDELDALPDRATVDGRNRDYWSVLVTTVLLDIERTLSDPLSRVVIVGATNHAQRLDSALVRPGRLNRVIEIPIPDPAALAGILRHHLGEHDLPGANLGPLARIAAGATGADAALWVRSARRRARMAGRAMALHDLMAEILPPDTRSPEALRCCAVHEAGHAVVTSLVGAGTVAEISLLDRSGGGGFMNALAVEPVLTRPALETMVIGLLAGRAAEQVICGAATTGAGGSARSDLALATGWLAALHASLGLGDTLAYRAAPENASSLLALDPDLRRAVEGDLNRLHACAVAVVREHRRLVETIAEVLVAERYMSGSDFQRLFTAYARATAGRRRRGKGGRRGHSYR</sequence>
<dbReference type="GO" id="GO:0004176">
    <property type="term" value="F:ATP-dependent peptidase activity"/>
    <property type="evidence" value="ECO:0007669"/>
    <property type="project" value="InterPro"/>
</dbReference>
<dbReference type="GO" id="GO:0004222">
    <property type="term" value="F:metalloendopeptidase activity"/>
    <property type="evidence" value="ECO:0007669"/>
    <property type="project" value="InterPro"/>
</dbReference>
<dbReference type="EMBL" id="JACHWB010000004">
    <property type="protein sequence ID" value="MBB3020404.1"/>
    <property type="molecule type" value="Genomic_DNA"/>
</dbReference>
<accession>A0A7W4YYJ8</accession>
<dbReference type="Gene3D" id="1.10.8.60">
    <property type="match status" value="1"/>
</dbReference>
<comment type="similarity">
    <text evidence="1">Belongs to the AAA ATPase family.</text>
</comment>
<dbReference type="GO" id="GO:0005524">
    <property type="term" value="F:ATP binding"/>
    <property type="evidence" value="ECO:0007669"/>
    <property type="project" value="UniProtKB-KW"/>
</dbReference>
<dbReference type="RefSeq" id="WP_183452349.1">
    <property type="nucleotide sequence ID" value="NZ_JACHWB010000004.1"/>
</dbReference>
<dbReference type="PANTHER" id="PTHR23076:SF97">
    <property type="entry name" value="ATP-DEPENDENT ZINC METALLOPROTEASE YME1L1"/>
    <property type="match status" value="1"/>
</dbReference>
<dbReference type="SUPFAM" id="SSF52540">
    <property type="entry name" value="P-loop containing nucleoside triphosphate hydrolases"/>
    <property type="match status" value="1"/>
</dbReference>
<organism evidence="3 4">
    <name type="scientific">Microvirga lupini</name>
    <dbReference type="NCBI Taxonomy" id="420324"/>
    <lineage>
        <taxon>Bacteria</taxon>
        <taxon>Pseudomonadati</taxon>
        <taxon>Pseudomonadota</taxon>
        <taxon>Alphaproteobacteria</taxon>
        <taxon>Hyphomicrobiales</taxon>
        <taxon>Methylobacteriaceae</taxon>
        <taxon>Microvirga</taxon>
    </lineage>
</organism>
<dbReference type="PROSITE" id="PS00674">
    <property type="entry name" value="AAA"/>
    <property type="match status" value="1"/>
</dbReference>
<dbReference type="Pfam" id="PF01434">
    <property type="entry name" value="Peptidase_M41"/>
    <property type="match status" value="1"/>
</dbReference>
<protein>
    <submittedName>
        <fullName evidence="3">ATP-dependent Zn protease</fullName>
    </submittedName>
</protein>
<dbReference type="InterPro" id="IPR027417">
    <property type="entry name" value="P-loop_NTPase"/>
</dbReference>
<proteinExistence type="inferred from homology"/>
<gene>
    <name evidence="3" type="ORF">FHR70_003485</name>
</gene>